<organism evidence="5 6">
    <name type="scientific">Pocillopora meandrina</name>
    <dbReference type="NCBI Taxonomy" id="46732"/>
    <lineage>
        <taxon>Eukaryota</taxon>
        <taxon>Metazoa</taxon>
        <taxon>Cnidaria</taxon>
        <taxon>Anthozoa</taxon>
        <taxon>Hexacorallia</taxon>
        <taxon>Scleractinia</taxon>
        <taxon>Astrocoeniina</taxon>
        <taxon>Pocilloporidae</taxon>
        <taxon>Pocillopora</taxon>
    </lineage>
</organism>
<evidence type="ECO:0000313" key="5">
    <source>
        <dbReference type="EMBL" id="CAH3157163.1"/>
    </source>
</evidence>
<dbReference type="InterPro" id="IPR002104">
    <property type="entry name" value="Integrase_catalytic"/>
</dbReference>
<keyword evidence="2" id="KW-0233">DNA recombination</keyword>
<dbReference type="GO" id="GO:0015074">
    <property type="term" value="P:DNA integration"/>
    <property type="evidence" value="ECO:0007669"/>
    <property type="project" value="InterPro"/>
</dbReference>
<evidence type="ECO:0000259" key="4">
    <source>
        <dbReference type="PROSITE" id="PS51900"/>
    </source>
</evidence>
<protein>
    <recommendedName>
        <fullName evidence="7">Tyr recombinase domain-containing protein</fullName>
    </recommendedName>
</protein>
<dbReference type="PROSITE" id="PS51900">
    <property type="entry name" value="CB"/>
    <property type="match status" value="1"/>
</dbReference>
<feature type="domain" description="Tyr recombinase" evidence="3">
    <location>
        <begin position="473"/>
        <end position="684"/>
    </location>
</feature>
<dbReference type="PANTHER" id="PTHR35617">
    <property type="entry name" value="PHAGE_INTEGRASE DOMAIN-CONTAINING PROTEIN"/>
    <property type="match status" value="1"/>
</dbReference>
<feature type="domain" description="Core-binding (CB)" evidence="4">
    <location>
        <begin position="360"/>
        <end position="452"/>
    </location>
</feature>
<dbReference type="InterPro" id="IPR043502">
    <property type="entry name" value="DNA/RNA_pol_sf"/>
</dbReference>
<comment type="caution">
    <text evidence="5">The sequence shown here is derived from an EMBL/GenBank/DDBJ whole genome shotgun (WGS) entry which is preliminary data.</text>
</comment>
<dbReference type="InterPro" id="IPR013762">
    <property type="entry name" value="Integrase-like_cat_sf"/>
</dbReference>
<evidence type="ECO:0000256" key="1">
    <source>
        <dbReference type="ARBA" id="ARBA00023125"/>
    </source>
</evidence>
<keyword evidence="6" id="KW-1185">Reference proteome</keyword>
<dbReference type="CDD" id="cd09275">
    <property type="entry name" value="RNase_HI_RT_DIRS1"/>
    <property type="match status" value="1"/>
</dbReference>
<dbReference type="Gene3D" id="1.10.443.10">
    <property type="entry name" value="Intergrase catalytic core"/>
    <property type="match status" value="1"/>
</dbReference>
<keyword evidence="1" id="KW-0238">DNA-binding</keyword>
<dbReference type="SUPFAM" id="SSF56349">
    <property type="entry name" value="DNA breaking-rejoining enzymes"/>
    <property type="match status" value="1"/>
</dbReference>
<evidence type="ECO:0008006" key="7">
    <source>
        <dbReference type="Google" id="ProtNLM"/>
    </source>
</evidence>
<evidence type="ECO:0000256" key="2">
    <source>
        <dbReference type="ARBA" id="ARBA00023172"/>
    </source>
</evidence>
<reference evidence="5 6" key="1">
    <citation type="submission" date="2022-05" db="EMBL/GenBank/DDBJ databases">
        <authorList>
            <consortium name="Genoscope - CEA"/>
            <person name="William W."/>
        </authorList>
    </citation>
    <scope>NUCLEOTIDE SEQUENCE [LARGE SCALE GENOMIC DNA]</scope>
</reference>
<gene>
    <name evidence="5" type="ORF">PMEA_00029878</name>
</gene>
<evidence type="ECO:0000313" key="6">
    <source>
        <dbReference type="Proteomes" id="UP001159428"/>
    </source>
</evidence>
<dbReference type="GO" id="GO:0003677">
    <property type="term" value="F:DNA binding"/>
    <property type="evidence" value="ECO:0007669"/>
    <property type="project" value="UniProtKB-KW"/>
</dbReference>
<dbReference type="InterPro" id="IPR044068">
    <property type="entry name" value="CB"/>
</dbReference>
<dbReference type="Gene3D" id="1.10.150.130">
    <property type="match status" value="1"/>
</dbReference>
<dbReference type="AlphaFoldDB" id="A0AAU9XTA5"/>
<dbReference type="Pfam" id="PF00589">
    <property type="entry name" value="Phage_integrase"/>
    <property type="match status" value="1"/>
</dbReference>
<dbReference type="InterPro" id="IPR011010">
    <property type="entry name" value="DNA_brk_join_enz"/>
</dbReference>
<name>A0AAU9XTA5_9CNID</name>
<dbReference type="PANTHER" id="PTHR35617:SF3">
    <property type="entry name" value="CORE-BINDING (CB) DOMAIN-CONTAINING PROTEIN"/>
    <property type="match status" value="1"/>
</dbReference>
<dbReference type="EMBL" id="CALNXJ010000063">
    <property type="protein sequence ID" value="CAH3157163.1"/>
    <property type="molecule type" value="Genomic_DNA"/>
</dbReference>
<dbReference type="SUPFAM" id="SSF56672">
    <property type="entry name" value="DNA/RNA polymerases"/>
    <property type="match status" value="1"/>
</dbReference>
<dbReference type="PROSITE" id="PS51898">
    <property type="entry name" value="TYR_RECOMBINASE"/>
    <property type="match status" value="1"/>
</dbReference>
<sequence>MQNIKDTVMLFNKLGFHLHPLKSVVIPTKRLTFLGFNLDSGSMTVSPTEQKVLKTLKSCKKLKAKQNPLISEVAEVIGILVSNFPGTQFGQLYYRSLEYDKTNALICSKGNYNAHMKLSSRSMIELDWWISNMPVACKNIQPLKANIQLQTDASNKGWGAVYGDQQIGGRWNTNEAMDHINILELKAAFFALKSFCSQANKTHVQIQIDNTTAVSYINNMGGSKSPLNVNADFKSRSFSDKHEWMLNRNVFTEILTEFPELNMDLFASRLTSQLTQYCSWQPDPGSAFVDAFSIDWSKFNFYAFPPFSLIPRLSVAHTNMVPPGSTVTVQPSLDLPTISQTTSAHNTQQTAPITPETPLNGMSAIRNSFRQYNVSKEVIEVLMASWRPGTKKQYSTYLNKWLEFCSKRTIDYSSPKISEAVEFLMALHSQGLRYSSINTARSALSSILKLDNCANFGTHPLVTRFMKGIYELIKPKPKYNQIWDVSQVLDYLKTLYPLEKLSLKELTQKTVMLLLLVTGQRGQFIHLLSLNGIQLTSQTAYLSLEEHTKTSRPNKAAAAVTITEFTPDSRICPLTTLKAYIEETETLRNGENKLFISFIKPNKAVSRDTISRWTKQVLTNSGIDTKMFTSHSTRAASATKAHQKEIPLDTILNTIGWESAETFRKYYHKPVLGSRGATLAEAVLS</sequence>
<proteinExistence type="predicted"/>
<evidence type="ECO:0000259" key="3">
    <source>
        <dbReference type="PROSITE" id="PS51898"/>
    </source>
</evidence>
<dbReference type="InterPro" id="IPR010998">
    <property type="entry name" value="Integrase_recombinase_N"/>
</dbReference>
<accession>A0AAU9XTA5</accession>
<dbReference type="Proteomes" id="UP001159428">
    <property type="component" value="Unassembled WGS sequence"/>
</dbReference>
<dbReference type="GO" id="GO:0006310">
    <property type="term" value="P:DNA recombination"/>
    <property type="evidence" value="ECO:0007669"/>
    <property type="project" value="UniProtKB-KW"/>
</dbReference>